<proteinExistence type="inferred from homology"/>
<gene>
    <name evidence="4" type="ORF">PVAP13_6KG144506</name>
</gene>
<dbReference type="AlphaFoldDB" id="A0A8T0RAQ7"/>
<protein>
    <recommendedName>
        <fullName evidence="3">Arginine decarboxylase</fullName>
        <ecNumber evidence="3">4.1.1.19</ecNumber>
    </recommendedName>
</protein>
<dbReference type="GO" id="GO:0008792">
    <property type="term" value="F:arginine decarboxylase activity"/>
    <property type="evidence" value="ECO:0007669"/>
    <property type="project" value="UniProtKB-EC"/>
</dbReference>
<dbReference type="PANTHER" id="PTHR43295">
    <property type="entry name" value="ARGININE DECARBOXYLASE"/>
    <property type="match status" value="1"/>
</dbReference>
<dbReference type="Gene3D" id="3.20.20.10">
    <property type="entry name" value="Alanine racemase"/>
    <property type="match status" value="1"/>
</dbReference>
<dbReference type="GO" id="GO:0008295">
    <property type="term" value="P:spermidine biosynthetic process"/>
    <property type="evidence" value="ECO:0007669"/>
    <property type="project" value="UniProtKB-KW"/>
</dbReference>
<comment type="catalytic activity">
    <reaction evidence="3">
        <text>L-arginine + H(+) = agmatine + CO2</text>
        <dbReference type="Rhea" id="RHEA:17641"/>
        <dbReference type="ChEBI" id="CHEBI:15378"/>
        <dbReference type="ChEBI" id="CHEBI:16526"/>
        <dbReference type="ChEBI" id="CHEBI:32682"/>
        <dbReference type="ChEBI" id="CHEBI:58145"/>
        <dbReference type="EC" id="4.1.1.19"/>
    </reaction>
</comment>
<dbReference type="PRINTS" id="PR01180">
    <property type="entry name" value="ARGDCRBXLASE"/>
</dbReference>
<dbReference type="InterPro" id="IPR009006">
    <property type="entry name" value="Ala_racemase/Decarboxylase_C"/>
</dbReference>
<evidence type="ECO:0000256" key="2">
    <source>
        <dbReference type="ARBA" id="ARBA00022898"/>
    </source>
</evidence>
<keyword evidence="3" id="KW-0745">Spermidine biosynthesis</keyword>
<keyword evidence="3" id="KW-0456">Lyase</keyword>
<comment type="pathway">
    <text evidence="3">Amine and polyamine biosynthesis; agmatine biosynthesis; agmatine from L-arginine: step 1/1.</text>
</comment>
<dbReference type="EC" id="4.1.1.19" evidence="3"/>
<dbReference type="Proteomes" id="UP000823388">
    <property type="component" value="Chromosome 6K"/>
</dbReference>
<comment type="cofactor">
    <cofactor evidence="1 3">
        <name>pyridoxal 5'-phosphate</name>
        <dbReference type="ChEBI" id="CHEBI:597326"/>
    </cofactor>
</comment>
<dbReference type="GO" id="GO:0006527">
    <property type="term" value="P:L-arginine catabolic process"/>
    <property type="evidence" value="ECO:0007669"/>
    <property type="project" value="InterPro"/>
</dbReference>
<comment type="caution">
    <text evidence="4">The sequence shown here is derived from an EMBL/GenBank/DDBJ whole genome shotgun (WGS) entry which is preliminary data.</text>
</comment>
<sequence>MAKNYGQLYNILGWGEPYFTVNSKGHLCAKPHGRETAQGQEIVHSVIEEVLAGTTSDNKKVQFPMILRFPDVLKVRLDSLHAAFKDAIATTGYRNRFGYDESYGLEAGSKPELLVAMGCLAKAKPGAYLVCNGYKDADFIVLALSARAMGLNCIIVIGGASLGPKGAIIVLEMEEDFDQAPPVIIVLEMEEELDIVVEQSAKFGVEPAIGIRAKLLTKIPGHFGSTAGKRGKFGLLEDKIYGVAERLREMGKLDWLTMLHFHIGSMIPTTEIVREAVGEAAGI</sequence>
<evidence type="ECO:0000256" key="3">
    <source>
        <dbReference type="RuleBase" id="RU003740"/>
    </source>
</evidence>
<evidence type="ECO:0000256" key="1">
    <source>
        <dbReference type="ARBA" id="ARBA00001933"/>
    </source>
</evidence>
<dbReference type="Gene3D" id="2.40.37.10">
    <property type="entry name" value="Lyase, Ornithine Decarboxylase, Chain A, domain 1"/>
    <property type="match status" value="1"/>
</dbReference>
<keyword evidence="3" id="KW-0460">Magnesium</keyword>
<comment type="cofactor">
    <cofactor evidence="3">
        <name>Mg(2+)</name>
        <dbReference type="ChEBI" id="CHEBI:18420"/>
    </cofactor>
</comment>
<keyword evidence="2 3" id="KW-0663">Pyridoxal phosphate</keyword>
<reference evidence="4" key="1">
    <citation type="submission" date="2020-05" db="EMBL/GenBank/DDBJ databases">
        <title>WGS assembly of Panicum virgatum.</title>
        <authorList>
            <person name="Lovell J.T."/>
            <person name="Jenkins J."/>
            <person name="Shu S."/>
            <person name="Juenger T.E."/>
            <person name="Schmutz J."/>
        </authorList>
    </citation>
    <scope>NUCLEOTIDE SEQUENCE</scope>
    <source>
        <strain evidence="4">AP13</strain>
    </source>
</reference>
<keyword evidence="5" id="KW-1185">Reference proteome</keyword>
<comment type="similarity">
    <text evidence="3">Belongs to the Orn/Lys/Arg decarboxylase class-II family. SpeA subfamily.</text>
</comment>
<dbReference type="PANTHER" id="PTHR43295:SF2">
    <property type="entry name" value="ARGININE DECARBOXYLASE 2"/>
    <property type="match status" value="1"/>
</dbReference>
<dbReference type="InterPro" id="IPR029066">
    <property type="entry name" value="PLP-binding_barrel"/>
</dbReference>
<keyword evidence="3" id="KW-0210">Decarboxylase</keyword>
<accession>A0A8T0RAQ7</accession>
<dbReference type="SUPFAM" id="SSF51419">
    <property type="entry name" value="PLP-binding barrel"/>
    <property type="match status" value="1"/>
</dbReference>
<dbReference type="InterPro" id="IPR002985">
    <property type="entry name" value="Arg_decrbxlase"/>
</dbReference>
<evidence type="ECO:0000313" key="4">
    <source>
        <dbReference type="EMBL" id="KAG2582952.1"/>
    </source>
</evidence>
<name>A0A8T0RAQ7_PANVG</name>
<organism evidence="4 5">
    <name type="scientific">Panicum virgatum</name>
    <name type="common">Blackwell switchgrass</name>
    <dbReference type="NCBI Taxonomy" id="38727"/>
    <lineage>
        <taxon>Eukaryota</taxon>
        <taxon>Viridiplantae</taxon>
        <taxon>Streptophyta</taxon>
        <taxon>Embryophyta</taxon>
        <taxon>Tracheophyta</taxon>
        <taxon>Spermatophyta</taxon>
        <taxon>Magnoliopsida</taxon>
        <taxon>Liliopsida</taxon>
        <taxon>Poales</taxon>
        <taxon>Poaceae</taxon>
        <taxon>PACMAD clade</taxon>
        <taxon>Panicoideae</taxon>
        <taxon>Panicodae</taxon>
        <taxon>Paniceae</taxon>
        <taxon>Panicinae</taxon>
        <taxon>Panicum</taxon>
        <taxon>Panicum sect. Hiantes</taxon>
    </lineage>
</organism>
<evidence type="ECO:0000313" key="5">
    <source>
        <dbReference type="Proteomes" id="UP000823388"/>
    </source>
</evidence>
<dbReference type="EMBL" id="CM029047">
    <property type="protein sequence ID" value="KAG2582952.1"/>
    <property type="molecule type" value="Genomic_DNA"/>
</dbReference>